<accession>A0A0L6V7U5</accession>
<protein>
    <submittedName>
        <fullName evidence="1">Uncharacterized protein</fullName>
    </submittedName>
</protein>
<keyword evidence="2" id="KW-1185">Reference proteome</keyword>
<reference evidence="1 2" key="1">
    <citation type="submission" date="2015-08" db="EMBL/GenBank/DDBJ databases">
        <title>Next Generation Sequencing and Analysis of the Genome of Puccinia sorghi L Schw, the Causal Agent of Maize Common Rust.</title>
        <authorList>
            <person name="Rochi L."/>
            <person name="Burguener G."/>
            <person name="Darino M."/>
            <person name="Turjanski A."/>
            <person name="Kreff E."/>
            <person name="Dieguez M.J."/>
            <person name="Sacco F."/>
        </authorList>
    </citation>
    <scope>NUCLEOTIDE SEQUENCE [LARGE SCALE GENOMIC DNA]</scope>
    <source>
        <strain evidence="1 2">RO10H11247</strain>
    </source>
</reference>
<name>A0A0L6V7U5_9BASI</name>
<dbReference type="EMBL" id="LAVV01007173">
    <property type="protein sequence ID" value="KNZ56846.1"/>
    <property type="molecule type" value="Genomic_DNA"/>
</dbReference>
<dbReference type="OrthoDB" id="2499706at2759"/>
<dbReference type="AlphaFoldDB" id="A0A0L6V7U5"/>
<evidence type="ECO:0000313" key="1">
    <source>
        <dbReference type="EMBL" id="KNZ56846.1"/>
    </source>
</evidence>
<proteinExistence type="predicted"/>
<dbReference type="Proteomes" id="UP000037035">
    <property type="component" value="Unassembled WGS sequence"/>
</dbReference>
<sequence length="155" mass="18317">MKPVTLRPIAIAQKERVRTEVMVLSDDEGSGGRLKSDSWAKMRQWTKARAGKSTTSKKEDEEAALARECLILRSREAAGPPRSRKVGQKKAIMAKRSNNKCDKFLRVPRHKLFWYACKHELKRARYELHKLFWRIKAWWARREAAWQLFRLKLRL</sequence>
<dbReference type="VEuPathDB" id="FungiDB:VP01_2302g2"/>
<comment type="caution">
    <text evidence="1">The sequence shown here is derived from an EMBL/GenBank/DDBJ whole genome shotgun (WGS) entry which is preliminary data.</text>
</comment>
<gene>
    <name evidence="1" type="ORF">VP01_2302g2</name>
</gene>
<organism evidence="1 2">
    <name type="scientific">Puccinia sorghi</name>
    <dbReference type="NCBI Taxonomy" id="27349"/>
    <lineage>
        <taxon>Eukaryota</taxon>
        <taxon>Fungi</taxon>
        <taxon>Dikarya</taxon>
        <taxon>Basidiomycota</taxon>
        <taxon>Pucciniomycotina</taxon>
        <taxon>Pucciniomycetes</taxon>
        <taxon>Pucciniales</taxon>
        <taxon>Pucciniaceae</taxon>
        <taxon>Puccinia</taxon>
    </lineage>
</organism>
<evidence type="ECO:0000313" key="2">
    <source>
        <dbReference type="Proteomes" id="UP000037035"/>
    </source>
</evidence>